<dbReference type="InterPro" id="IPR018303">
    <property type="entry name" value="ATPase_P-typ_P_site"/>
</dbReference>
<evidence type="ECO:0000256" key="4">
    <source>
        <dbReference type="ARBA" id="ARBA00022967"/>
    </source>
</evidence>
<comment type="subcellular location">
    <subcellularLocation>
        <location evidence="9">Cell membrane</location>
    </subcellularLocation>
    <subcellularLocation>
        <location evidence="1">Membrane</location>
    </subcellularLocation>
</comment>
<dbReference type="STRING" id="207559.Dde_0498"/>
<dbReference type="InterPro" id="IPR059000">
    <property type="entry name" value="ATPase_P-type_domA"/>
</dbReference>
<dbReference type="GO" id="GO:0016887">
    <property type="term" value="F:ATP hydrolysis activity"/>
    <property type="evidence" value="ECO:0007669"/>
    <property type="project" value="InterPro"/>
</dbReference>
<dbReference type="SFLD" id="SFLDF00027">
    <property type="entry name" value="p-type_atpase"/>
    <property type="match status" value="1"/>
</dbReference>
<keyword evidence="9" id="KW-0479">Metal-binding</keyword>
<dbReference type="GO" id="GO:0005886">
    <property type="term" value="C:plasma membrane"/>
    <property type="evidence" value="ECO:0007669"/>
    <property type="project" value="UniProtKB-SubCell"/>
</dbReference>
<dbReference type="EMBL" id="CP000112">
    <property type="protein sequence ID" value="ABB37299.1"/>
    <property type="molecule type" value="Genomic_DNA"/>
</dbReference>
<dbReference type="InterPro" id="IPR051014">
    <property type="entry name" value="Cation_Transport_ATPase_IB"/>
</dbReference>
<dbReference type="KEGG" id="dde:Dde_0498"/>
<dbReference type="NCBIfam" id="TIGR01525">
    <property type="entry name" value="ATPase-IB_hvy"/>
    <property type="match status" value="1"/>
</dbReference>
<dbReference type="EC" id="7.2.2.12" evidence="7"/>
<dbReference type="SFLD" id="SFLDS00003">
    <property type="entry name" value="Haloacid_Dehalogenase"/>
    <property type="match status" value="1"/>
</dbReference>
<dbReference type="Gene3D" id="3.40.50.1000">
    <property type="entry name" value="HAD superfamily/HAD-like"/>
    <property type="match status" value="1"/>
</dbReference>
<dbReference type="NCBIfam" id="TIGR01494">
    <property type="entry name" value="ATPase_P-type"/>
    <property type="match status" value="1"/>
</dbReference>
<keyword evidence="9" id="KW-0067">ATP-binding</keyword>
<evidence type="ECO:0000256" key="5">
    <source>
        <dbReference type="ARBA" id="ARBA00022989"/>
    </source>
</evidence>
<evidence type="ECO:0000256" key="1">
    <source>
        <dbReference type="ARBA" id="ARBA00004370"/>
    </source>
</evidence>
<evidence type="ECO:0000256" key="2">
    <source>
        <dbReference type="ARBA" id="ARBA00006024"/>
    </source>
</evidence>
<evidence type="ECO:0000313" key="12">
    <source>
        <dbReference type="Proteomes" id="UP000002710"/>
    </source>
</evidence>
<keyword evidence="6" id="KW-0472">Membrane</keyword>
<dbReference type="PROSITE" id="PS00154">
    <property type="entry name" value="ATPASE_E1_E2"/>
    <property type="match status" value="1"/>
</dbReference>
<dbReference type="HOGENOM" id="CLU_001771_6_3_7"/>
<dbReference type="Proteomes" id="UP000002710">
    <property type="component" value="Chromosome"/>
</dbReference>
<dbReference type="Gene3D" id="3.40.1110.10">
    <property type="entry name" value="Calcium-transporting ATPase, cytoplasmic domain N"/>
    <property type="match status" value="1"/>
</dbReference>
<dbReference type="SUPFAM" id="SSF56784">
    <property type="entry name" value="HAD-like"/>
    <property type="match status" value="1"/>
</dbReference>
<dbReference type="InterPro" id="IPR023214">
    <property type="entry name" value="HAD_sf"/>
</dbReference>
<keyword evidence="4" id="KW-1278">Translocase</keyword>
<comment type="similarity">
    <text evidence="2 9">Belongs to the cation transport ATPase (P-type) (TC 3.A.3) family. Type IB subfamily.</text>
</comment>
<dbReference type="GO" id="GO:0016463">
    <property type="term" value="F:P-type zinc transporter activity"/>
    <property type="evidence" value="ECO:0007669"/>
    <property type="project" value="UniProtKB-EC"/>
</dbReference>
<name>Q315U7_OLEA2</name>
<evidence type="ECO:0000259" key="10">
    <source>
        <dbReference type="Pfam" id="PF00122"/>
    </source>
</evidence>
<dbReference type="InterPro" id="IPR027256">
    <property type="entry name" value="P-typ_ATPase_IB"/>
</dbReference>
<reference evidence="11 12" key="1">
    <citation type="journal article" date="2011" name="J. Bacteriol.">
        <title>Complete genome sequence and updated annotation of Desulfovibrio alaskensis G20.</title>
        <authorList>
            <person name="Hauser L.J."/>
            <person name="Land M.L."/>
            <person name="Brown S.D."/>
            <person name="Larimer F."/>
            <person name="Keller K.L."/>
            <person name="Rapp-Giles B.J."/>
            <person name="Price M.N."/>
            <person name="Lin M."/>
            <person name="Bruce D.C."/>
            <person name="Detter J.C."/>
            <person name="Tapia R."/>
            <person name="Han C.S."/>
            <person name="Goodwin L.A."/>
            <person name="Cheng J.F."/>
            <person name="Pitluck S."/>
            <person name="Copeland A."/>
            <person name="Lucas S."/>
            <person name="Nolan M."/>
            <person name="Lapidus A.L."/>
            <person name="Palumbo A.V."/>
            <person name="Wall J.D."/>
        </authorList>
    </citation>
    <scope>NUCLEOTIDE SEQUENCE [LARGE SCALE GENOMIC DNA]</scope>
    <source>
        <strain evidence="12">ATCC BAA 1058 / DSM 17464 / G20</strain>
    </source>
</reference>
<keyword evidence="3" id="KW-0812">Transmembrane</keyword>
<dbReference type="GO" id="GO:0046872">
    <property type="term" value="F:metal ion binding"/>
    <property type="evidence" value="ECO:0007669"/>
    <property type="project" value="UniProtKB-KW"/>
</dbReference>
<dbReference type="InterPro" id="IPR036412">
    <property type="entry name" value="HAD-like_sf"/>
</dbReference>
<dbReference type="Pfam" id="PF00702">
    <property type="entry name" value="Hydrolase"/>
    <property type="match status" value="1"/>
</dbReference>
<evidence type="ECO:0000256" key="7">
    <source>
        <dbReference type="ARBA" id="ARBA00039097"/>
    </source>
</evidence>
<evidence type="ECO:0000256" key="8">
    <source>
        <dbReference type="ARBA" id="ARBA00047308"/>
    </source>
</evidence>
<evidence type="ECO:0000256" key="9">
    <source>
        <dbReference type="RuleBase" id="RU362081"/>
    </source>
</evidence>
<dbReference type="InterPro" id="IPR044492">
    <property type="entry name" value="P_typ_ATPase_HD_dom"/>
</dbReference>
<keyword evidence="9" id="KW-1003">Cell membrane</keyword>
<keyword evidence="12" id="KW-1185">Reference proteome</keyword>
<dbReference type="eggNOG" id="COG2217">
    <property type="taxonomic scope" value="Bacteria"/>
</dbReference>
<proteinExistence type="inferred from homology"/>
<keyword evidence="11" id="KW-0378">Hydrolase</keyword>
<sequence>MAQYPLPQLVHRTRGRLRYRWRRLSDPALDPEYFEAWLENTEGVARARVNPRAACVVIELAPQGSGADFGNVLLRVPARAFSRGVPAPPRRGLGDAVFHAAMTAAVAAMPPGLQLPVAAAMGAPAVLKGAETLLTQGLKVRVLDMATIGFSLLRGDYVAAASISTMVVVGEFLRQATEDRSNGLLKSLVAAPVESVWVRRGDAEVAVAFADVVPGDLVLAGSGGLVAVDGLVVAGEALLDCSSITGESAPVYVKEGAEILSGCVVREGAVTIEARRTGAETNMARISGFMENALREVSARERRSDRLADMLAPITLGLGAVLYAATHDASRALSVLTIDYACAVKLPAPVVIKTSLHTAAREGVLIKSGSGLDAFAEADTLVFDKTGTLTTGRLRVTDVLTAGIADDEFIRLAASVEDRSDHPVGQAVVAEAARRGLELLPAGNACCSIAHGIEAVVAGRVVRVGSHHYIAEDCGISCAALAGEAERLRSEAKTLVFVASGESLLGLIALRDEIRPEACDVLRQMRLRGIRHVYVLTGDHARTAETLLAQVPGIDGMHTDLLPEEKAAFVKDLRSKGHKVAMIGDGVNDAPAFVAADVGVSLSRTQGLARESARIVLLRDSLHGLVVARDTGLRAAGILDNCFMAGVGINTGLLLVAGAGLLSPVAAAAVHNATTFAILGGSAWAAGRRPAAGQQTDRRN</sequence>
<dbReference type="InterPro" id="IPR023299">
    <property type="entry name" value="ATPase_P-typ_cyto_dom_N"/>
</dbReference>
<dbReference type="Pfam" id="PF00122">
    <property type="entry name" value="E1-E2_ATPase"/>
    <property type="match status" value="1"/>
</dbReference>
<dbReference type="GO" id="GO:0005524">
    <property type="term" value="F:ATP binding"/>
    <property type="evidence" value="ECO:0007669"/>
    <property type="project" value="UniProtKB-UniRule"/>
</dbReference>
<evidence type="ECO:0000256" key="3">
    <source>
        <dbReference type="ARBA" id="ARBA00022692"/>
    </source>
</evidence>
<comment type="catalytic activity">
    <reaction evidence="8">
        <text>Zn(2+)(in) + ATP + H2O = Zn(2+)(out) + ADP + phosphate + H(+)</text>
        <dbReference type="Rhea" id="RHEA:20621"/>
        <dbReference type="ChEBI" id="CHEBI:15377"/>
        <dbReference type="ChEBI" id="CHEBI:15378"/>
        <dbReference type="ChEBI" id="CHEBI:29105"/>
        <dbReference type="ChEBI" id="CHEBI:30616"/>
        <dbReference type="ChEBI" id="CHEBI:43474"/>
        <dbReference type="ChEBI" id="CHEBI:456216"/>
        <dbReference type="EC" id="7.2.2.12"/>
    </reaction>
</comment>
<dbReference type="SFLD" id="SFLDG00002">
    <property type="entry name" value="C1.7:_P-type_atpase_like"/>
    <property type="match status" value="1"/>
</dbReference>
<feature type="domain" description="P-type ATPase A" evidence="10">
    <location>
        <begin position="194"/>
        <end position="290"/>
    </location>
</feature>
<dbReference type="PRINTS" id="PR00119">
    <property type="entry name" value="CATATPASE"/>
</dbReference>
<dbReference type="PANTHER" id="PTHR48085:SF5">
    <property type="entry name" value="CADMIUM_ZINC-TRANSPORTING ATPASE HMA4-RELATED"/>
    <property type="match status" value="1"/>
</dbReference>
<dbReference type="AlphaFoldDB" id="Q315U7"/>
<dbReference type="PANTHER" id="PTHR48085">
    <property type="entry name" value="CADMIUM/ZINC-TRANSPORTING ATPASE HMA2-RELATED"/>
    <property type="match status" value="1"/>
</dbReference>
<dbReference type="InterPro" id="IPR008250">
    <property type="entry name" value="ATPase_P-typ_transduc_dom_A_sf"/>
</dbReference>
<dbReference type="RefSeq" id="WP_011366620.1">
    <property type="nucleotide sequence ID" value="NC_007519.1"/>
</dbReference>
<evidence type="ECO:0000256" key="6">
    <source>
        <dbReference type="ARBA" id="ARBA00023136"/>
    </source>
</evidence>
<dbReference type="Gene3D" id="2.70.150.10">
    <property type="entry name" value="Calcium-transporting ATPase, cytoplasmic transduction domain A"/>
    <property type="match status" value="1"/>
</dbReference>
<keyword evidence="9" id="KW-0547">Nucleotide-binding</keyword>
<evidence type="ECO:0000313" key="11">
    <source>
        <dbReference type="EMBL" id="ABB37299.1"/>
    </source>
</evidence>
<protein>
    <recommendedName>
        <fullName evidence="7">P-type Zn(2+) transporter</fullName>
        <ecNumber evidence="7">7.2.2.12</ecNumber>
    </recommendedName>
</protein>
<dbReference type="SUPFAM" id="SSF81653">
    <property type="entry name" value="Calcium ATPase, transduction domain A"/>
    <property type="match status" value="1"/>
</dbReference>
<dbReference type="GO" id="GO:0015086">
    <property type="term" value="F:cadmium ion transmembrane transporter activity"/>
    <property type="evidence" value="ECO:0007669"/>
    <property type="project" value="TreeGrafter"/>
</dbReference>
<keyword evidence="5" id="KW-1133">Transmembrane helix</keyword>
<accession>Q315U7</accession>
<gene>
    <name evidence="11" type="ordered locus">Dde_0498</name>
</gene>
<dbReference type="InterPro" id="IPR001757">
    <property type="entry name" value="P_typ_ATPase"/>
</dbReference>
<organism evidence="11 12">
    <name type="scientific">Oleidesulfovibrio alaskensis (strain ATCC BAA-1058 / DSM 17464 / G20)</name>
    <name type="common">Desulfovibrio alaskensis</name>
    <dbReference type="NCBI Taxonomy" id="207559"/>
    <lineage>
        <taxon>Bacteria</taxon>
        <taxon>Pseudomonadati</taxon>
        <taxon>Thermodesulfobacteriota</taxon>
        <taxon>Desulfovibrionia</taxon>
        <taxon>Desulfovibrionales</taxon>
        <taxon>Desulfovibrionaceae</taxon>
        <taxon>Oleidesulfovibrio</taxon>
    </lineage>
</organism>